<protein>
    <submittedName>
        <fullName evidence="2">Putative membrane protein</fullName>
    </submittedName>
</protein>
<feature type="transmembrane region" description="Helical" evidence="1">
    <location>
        <begin position="7"/>
        <end position="28"/>
    </location>
</feature>
<dbReference type="PANTHER" id="PTHR39419">
    <property type="entry name" value="SLL0814 PROTEIN"/>
    <property type="match status" value="1"/>
</dbReference>
<organism evidence="2 3">
    <name type="scientific">Sunxiuqinia elliptica</name>
    <dbReference type="NCBI Taxonomy" id="655355"/>
    <lineage>
        <taxon>Bacteria</taxon>
        <taxon>Pseudomonadati</taxon>
        <taxon>Bacteroidota</taxon>
        <taxon>Bacteroidia</taxon>
        <taxon>Marinilabiliales</taxon>
        <taxon>Prolixibacteraceae</taxon>
        <taxon>Sunxiuqinia</taxon>
    </lineage>
</organism>
<feature type="transmembrane region" description="Helical" evidence="1">
    <location>
        <begin position="34"/>
        <end position="53"/>
    </location>
</feature>
<dbReference type="AlphaFoldDB" id="A0A4V3BYV2"/>
<keyword evidence="1" id="KW-0812">Transmembrane</keyword>
<dbReference type="PANTHER" id="PTHR39419:SF1">
    <property type="entry name" value="SLL0814 PROTEIN"/>
    <property type="match status" value="1"/>
</dbReference>
<dbReference type="InterPro" id="IPR007354">
    <property type="entry name" value="CruF-like"/>
</dbReference>
<sequence>MRENQQIIRSVKIILLVLYVVGMIGFMIEETYPVFVRLTPFHLLFSLTILLIFQQKWSLKIGSSLLAITLIGFGVEWLGINTQSLFGHYVYGSALGLKLGGTPLLIGVNWLILSYGVYVLCRRIVDRWFFPFVGAGLMLVFDVVMEPVATTLDMWRWEAEQIPMKNYLDWYLVSLFIFSGMRALRLDLSNRIAVWILFLQGVFFIGLNVALRLTQWEFL</sequence>
<feature type="transmembrane region" description="Helical" evidence="1">
    <location>
        <begin position="192"/>
        <end position="211"/>
    </location>
</feature>
<comment type="caution">
    <text evidence="2">The sequence shown here is derived from an EMBL/GenBank/DDBJ whole genome shotgun (WGS) entry which is preliminary data.</text>
</comment>
<evidence type="ECO:0000256" key="1">
    <source>
        <dbReference type="SAM" id="Phobius"/>
    </source>
</evidence>
<dbReference type="Pfam" id="PF04240">
    <property type="entry name" value="Caroten_synth"/>
    <property type="match status" value="1"/>
</dbReference>
<name>A0A4V3BYV2_9BACT</name>
<evidence type="ECO:0000313" key="2">
    <source>
        <dbReference type="EMBL" id="TDO04079.1"/>
    </source>
</evidence>
<proteinExistence type="predicted"/>
<keyword evidence="1" id="KW-1133">Transmembrane helix</keyword>
<dbReference type="RefSeq" id="WP_133464421.1">
    <property type="nucleotide sequence ID" value="NZ_SNWI01000002.1"/>
</dbReference>
<accession>A0A4V3BYV2</accession>
<feature type="transmembrane region" description="Helical" evidence="1">
    <location>
        <begin position="103"/>
        <end position="121"/>
    </location>
</feature>
<reference evidence="2 3" key="1">
    <citation type="submission" date="2019-03" db="EMBL/GenBank/DDBJ databases">
        <title>Freshwater and sediment microbial communities from various areas in North America, analyzing microbe dynamics in response to fracking.</title>
        <authorList>
            <person name="Lamendella R."/>
        </authorList>
    </citation>
    <scope>NUCLEOTIDE SEQUENCE [LARGE SCALE GENOMIC DNA]</scope>
    <source>
        <strain evidence="2 3">114D</strain>
    </source>
</reference>
<dbReference type="Proteomes" id="UP000294848">
    <property type="component" value="Unassembled WGS sequence"/>
</dbReference>
<dbReference type="EMBL" id="SNWI01000002">
    <property type="protein sequence ID" value="TDO04079.1"/>
    <property type="molecule type" value="Genomic_DNA"/>
</dbReference>
<dbReference type="OrthoDB" id="9811293at2"/>
<feature type="transmembrane region" description="Helical" evidence="1">
    <location>
        <begin position="128"/>
        <end position="148"/>
    </location>
</feature>
<feature type="transmembrane region" description="Helical" evidence="1">
    <location>
        <begin position="65"/>
        <end position="91"/>
    </location>
</feature>
<gene>
    <name evidence="2" type="ORF">DET52_102420</name>
</gene>
<keyword evidence="1" id="KW-0472">Membrane</keyword>
<evidence type="ECO:0000313" key="3">
    <source>
        <dbReference type="Proteomes" id="UP000294848"/>
    </source>
</evidence>